<evidence type="ECO:0000313" key="2">
    <source>
        <dbReference type="Proteomes" id="UP000501669"/>
    </source>
</evidence>
<dbReference type="Gene3D" id="3.40.50.150">
    <property type="entry name" value="Vaccinia Virus protein VP39"/>
    <property type="match status" value="2"/>
</dbReference>
<dbReference type="InterPro" id="IPR029063">
    <property type="entry name" value="SAM-dependent_MTases_sf"/>
</dbReference>
<evidence type="ECO:0000313" key="1">
    <source>
        <dbReference type="EMBL" id="QJP95874.1"/>
    </source>
</evidence>
<dbReference type="Proteomes" id="UP000501669">
    <property type="component" value="Chromosome"/>
</dbReference>
<organism evidence="1 2">
    <name type="scientific">Pseudomonas fluorescens</name>
    <dbReference type="NCBI Taxonomy" id="294"/>
    <lineage>
        <taxon>Bacteria</taxon>
        <taxon>Pseudomonadati</taxon>
        <taxon>Pseudomonadota</taxon>
        <taxon>Gammaproteobacteria</taxon>
        <taxon>Pseudomonadales</taxon>
        <taxon>Pseudomonadaceae</taxon>
        <taxon>Pseudomonas</taxon>
    </lineage>
</organism>
<dbReference type="SUPFAM" id="SSF53335">
    <property type="entry name" value="S-adenosyl-L-methionine-dependent methyltransferases"/>
    <property type="match status" value="1"/>
</dbReference>
<accession>A0A7Z3GZR5</accession>
<sequence>MAPSHPILIGDCIDMMWTLPDQSEQCCLTRPPYFELRDDGVDAQIGQEETLPSSNGNMKAVARKPNGVGWGHGTYSQDSARGRIKAVVAIQEGRKSILCELNPDYAAMAEQRIAAAWLDGAAQMDVIHDSAPAA</sequence>
<protein>
    <submittedName>
        <fullName evidence="1">Uncharacterized protein</fullName>
    </submittedName>
</protein>
<gene>
    <name evidence="1" type="ORF">C6Y56_15250</name>
</gene>
<dbReference type="AlphaFoldDB" id="A0A7Z3GZR5"/>
<name>A0A7Z3GZR5_PSEFL</name>
<reference evidence="1 2" key="1">
    <citation type="submission" date="2018-03" db="EMBL/GenBank/DDBJ databases">
        <title>Complete genome sequence of Pseudomonas fluorescens sp. G7.</title>
        <authorList>
            <person name="Gao C.-H."/>
            <person name="Li Z."/>
            <person name="Cai P."/>
        </authorList>
    </citation>
    <scope>NUCLEOTIDE SEQUENCE [LARGE SCALE GENOMIC DNA]</scope>
    <source>
        <strain evidence="1 2">G7</strain>
    </source>
</reference>
<dbReference type="EMBL" id="CP027561">
    <property type="protein sequence ID" value="QJP95874.1"/>
    <property type="molecule type" value="Genomic_DNA"/>
</dbReference>
<proteinExistence type="predicted"/>